<name>Q5NXJ5_AROAE</name>
<dbReference type="HOGENOM" id="CLU_2598411_0_0_4"/>
<evidence type="ECO:0000313" key="2">
    <source>
        <dbReference type="Proteomes" id="UP000006552"/>
    </source>
</evidence>
<reference evidence="1 2" key="1">
    <citation type="journal article" date="2005" name="Arch. Microbiol.">
        <title>The genome sequence of an anaerobic aromatic-degrading denitrifying bacterium, strain EbN1.</title>
        <authorList>
            <person name="Rabus R."/>
            <person name="Kube M."/>
            <person name="Heider J."/>
            <person name="Beck A."/>
            <person name="Heitmann K."/>
            <person name="Widdel F."/>
            <person name="Reinhardt R."/>
        </authorList>
    </citation>
    <scope>NUCLEOTIDE SEQUENCE [LARGE SCALE GENOMIC DNA]</scope>
    <source>
        <strain evidence="1 2">EbN1</strain>
    </source>
</reference>
<gene>
    <name evidence="1" type="ORF">ebA7221</name>
</gene>
<protein>
    <submittedName>
        <fullName evidence="1">Uncharacterized protein</fullName>
    </submittedName>
</protein>
<accession>Q5NXJ5</accession>
<sequence>MKFLVRRHEHSSPFKIPVICERLPGAPPAPTPRTSGAPRDCLVFFYWQCCSTFRRDVVFRTTVHLVFFQTIERDSATKP</sequence>
<dbReference type="KEGG" id="eba:ebA7221"/>
<dbReference type="EMBL" id="CR555306">
    <property type="protein sequence ID" value="CAI10219.1"/>
    <property type="molecule type" value="Genomic_DNA"/>
</dbReference>
<dbReference type="Proteomes" id="UP000006552">
    <property type="component" value="Chromosome"/>
</dbReference>
<keyword evidence="2" id="KW-1185">Reference proteome</keyword>
<evidence type="ECO:0000313" key="1">
    <source>
        <dbReference type="EMBL" id="CAI10219.1"/>
    </source>
</evidence>
<dbReference type="AlphaFoldDB" id="Q5NXJ5"/>
<organism evidence="1 2">
    <name type="scientific">Aromatoleum aromaticum (strain DSM 19018 / LMG 30748 / EbN1)</name>
    <name type="common">Azoarcus sp. (strain EbN1)</name>
    <dbReference type="NCBI Taxonomy" id="76114"/>
    <lineage>
        <taxon>Bacteria</taxon>
        <taxon>Pseudomonadati</taxon>
        <taxon>Pseudomonadota</taxon>
        <taxon>Betaproteobacteria</taxon>
        <taxon>Rhodocyclales</taxon>
        <taxon>Rhodocyclaceae</taxon>
        <taxon>Aromatoleum</taxon>
    </lineage>
</organism>
<proteinExistence type="predicted"/>